<accession>A0A2H3BDM5</accession>
<dbReference type="AlphaFoldDB" id="A0A2H3BDM5"/>
<keyword evidence="2" id="KW-1185">Reference proteome</keyword>
<dbReference type="Proteomes" id="UP000218334">
    <property type="component" value="Unassembled WGS sequence"/>
</dbReference>
<evidence type="ECO:0000313" key="1">
    <source>
        <dbReference type="EMBL" id="PBK68969.1"/>
    </source>
</evidence>
<evidence type="ECO:0000313" key="2">
    <source>
        <dbReference type="Proteomes" id="UP000218334"/>
    </source>
</evidence>
<name>A0A2H3BDM5_9AGAR</name>
<gene>
    <name evidence="1" type="ORF">ARMSODRAFT_975801</name>
</gene>
<organism evidence="1 2">
    <name type="scientific">Armillaria solidipes</name>
    <dbReference type="NCBI Taxonomy" id="1076256"/>
    <lineage>
        <taxon>Eukaryota</taxon>
        <taxon>Fungi</taxon>
        <taxon>Dikarya</taxon>
        <taxon>Basidiomycota</taxon>
        <taxon>Agaricomycotina</taxon>
        <taxon>Agaricomycetes</taxon>
        <taxon>Agaricomycetidae</taxon>
        <taxon>Agaricales</taxon>
        <taxon>Marasmiineae</taxon>
        <taxon>Physalacriaceae</taxon>
        <taxon>Armillaria</taxon>
    </lineage>
</organism>
<protein>
    <submittedName>
        <fullName evidence="1">Uncharacterized protein</fullName>
    </submittedName>
</protein>
<proteinExistence type="predicted"/>
<dbReference type="EMBL" id="KZ293431">
    <property type="protein sequence ID" value="PBK68969.1"/>
    <property type="molecule type" value="Genomic_DNA"/>
</dbReference>
<sequence length="267" mass="30569">MCVRRAPQGFQEESGTRFWDLSMKQTMPIETVMADATTPTAAPVGRFVDQPWDHLFQFLSTIRRSGRWFPYDPYSMATNYPPPAGPPPNYQGGYYPQQPPQSYRGDYADKGQYYGPPQGYQGYQGYQPQHQAFFIYPFSKLSLSLTVLNKNDGAMIAVWESAWPVYRVWHVSVVWTVEDGTSEEYLLLLLSNVFPADNRDRLSDIGQAVERILSLQVLEAEPIQNHTRANLISYRALTLKKFQNVEEHTQRSIGVLFVRLEQQSGKA</sequence>
<reference evidence="2" key="1">
    <citation type="journal article" date="2017" name="Nat. Ecol. Evol.">
        <title>Genome expansion and lineage-specific genetic innovations in the forest pathogenic fungi Armillaria.</title>
        <authorList>
            <person name="Sipos G."/>
            <person name="Prasanna A.N."/>
            <person name="Walter M.C."/>
            <person name="O'Connor E."/>
            <person name="Balint B."/>
            <person name="Krizsan K."/>
            <person name="Kiss B."/>
            <person name="Hess J."/>
            <person name="Varga T."/>
            <person name="Slot J."/>
            <person name="Riley R."/>
            <person name="Boka B."/>
            <person name="Rigling D."/>
            <person name="Barry K."/>
            <person name="Lee J."/>
            <person name="Mihaltcheva S."/>
            <person name="LaButti K."/>
            <person name="Lipzen A."/>
            <person name="Waldron R."/>
            <person name="Moloney N.M."/>
            <person name="Sperisen C."/>
            <person name="Kredics L."/>
            <person name="Vagvoelgyi C."/>
            <person name="Patrignani A."/>
            <person name="Fitzpatrick D."/>
            <person name="Nagy I."/>
            <person name="Doyle S."/>
            <person name="Anderson J.B."/>
            <person name="Grigoriev I.V."/>
            <person name="Gueldener U."/>
            <person name="Muensterkoetter M."/>
            <person name="Nagy L.G."/>
        </authorList>
    </citation>
    <scope>NUCLEOTIDE SEQUENCE [LARGE SCALE GENOMIC DNA]</scope>
    <source>
        <strain evidence="2">28-4</strain>
    </source>
</reference>